<feature type="compositionally biased region" description="Acidic residues" evidence="1">
    <location>
        <begin position="75"/>
        <end position="84"/>
    </location>
</feature>
<evidence type="ECO:0000313" key="3">
    <source>
        <dbReference type="Proteomes" id="UP000266721"/>
    </source>
</evidence>
<organism evidence="2 3">
    <name type="scientific">Mytilus galloprovincialis</name>
    <name type="common">Mediterranean mussel</name>
    <dbReference type="NCBI Taxonomy" id="29158"/>
    <lineage>
        <taxon>Eukaryota</taxon>
        <taxon>Metazoa</taxon>
        <taxon>Spiralia</taxon>
        <taxon>Lophotrochozoa</taxon>
        <taxon>Mollusca</taxon>
        <taxon>Bivalvia</taxon>
        <taxon>Autobranchia</taxon>
        <taxon>Pteriomorphia</taxon>
        <taxon>Mytilida</taxon>
        <taxon>Mytiloidea</taxon>
        <taxon>Mytilidae</taxon>
        <taxon>Mytilinae</taxon>
        <taxon>Mytilus</taxon>
    </lineage>
</organism>
<name>A0A3L5TT29_MYTGA</name>
<feature type="region of interest" description="Disordered" evidence="1">
    <location>
        <begin position="65"/>
        <end position="148"/>
    </location>
</feature>
<feature type="compositionally biased region" description="Polar residues" evidence="1">
    <location>
        <begin position="123"/>
        <end position="148"/>
    </location>
</feature>
<reference evidence="2 3" key="1">
    <citation type="journal article" date="2016" name="PLoS ONE">
        <title>A First Insight into the Genome of the Filter-Feeder Mussel Mytilus galloprovincialis.</title>
        <authorList>
            <person name="Murgarella M."/>
            <person name="Puiu D."/>
            <person name="Novoa B."/>
            <person name="Figueras A."/>
            <person name="Posada D."/>
            <person name="Canchaya C."/>
        </authorList>
    </citation>
    <scope>NUCLEOTIDE SEQUENCE [LARGE SCALE GENOMIC DNA]</scope>
    <source>
        <tissue evidence="2">Muscle</tissue>
    </source>
</reference>
<gene>
    <name evidence="2" type="ORF">AM593_09662</name>
</gene>
<dbReference type="EMBL" id="KV585021">
    <property type="protein sequence ID" value="OPL33069.1"/>
    <property type="molecule type" value="Genomic_DNA"/>
</dbReference>
<accession>A0A3L5TT29</accession>
<protein>
    <submittedName>
        <fullName evidence="2">Uncharacterized protein</fullName>
    </submittedName>
</protein>
<proteinExistence type="predicted"/>
<dbReference type="AlphaFoldDB" id="A0A3L5TT29"/>
<keyword evidence="3" id="KW-1185">Reference proteome</keyword>
<comment type="caution">
    <text evidence="2">The sequence shown here is derived from an EMBL/GenBank/DDBJ whole genome shotgun (WGS) entry which is preliminary data.</text>
</comment>
<sequence>LQRSPLEKKLVNENEVKLENLENPEGSNGHKRMPNGYVKDPTIHGKRREGIDKDAYDYAELRIVPRKAYIQKENNEDEDDEDGDGYQVYTGPVPAETEKKTEDIDVNQTLTKKDYKHDKMSNLKLSDQQTTKNSQEGQSSSGELNSYENLKSEDNFYVNRSNGIKYSDYENVNIKETDIGKMVTVLSKNVNVKTVNELIAVNTSTMNIDHVENMVINNTTTIQFGNAKIDKPRKESDKKSHTWPW</sequence>
<evidence type="ECO:0000256" key="1">
    <source>
        <dbReference type="SAM" id="MobiDB-lite"/>
    </source>
</evidence>
<feature type="compositionally biased region" description="Basic and acidic residues" evidence="1">
    <location>
        <begin position="111"/>
        <end position="121"/>
    </location>
</feature>
<feature type="compositionally biased region" description="Basic and acidic residues" evidence="1">
    <location>
        <begin position="1"/>
        <end position="20"/>
    </location>
</feature>
<feature type="non-terminal residue" evidence="2">
    <location>
        <position position="1"/>
    </location>
</feature>
<evidence type="ECO:0000313" key="2">
    <source>
        <dbReference type="EMBL" id="OPL33069.1"/>
    </source>
</evidence>
<dbReference type="Proteomes" id="UP000266721">
    <property type="component" value="Unassembled WGS sequence"/>
</dbReference>
<feature type="region of interest" description="Disordered" evidence="1">
    <location>
        <begin position="1"/>
        <end position="51"/>
    </location>
</feature>